<keyword evidence="1" id="KW-0812">Transmembrane</keyword>
<feature type="transmembrane region" description="Helical" evidence="1">
    <location>
        <begin position="220"/>
        <end position="236"/>
    </location>
</feature>
<dbReference type="InterPro" id="IPR050879">
    <property type="entry name" value="Acyltransferase_3"/>
</dbReference>
<name>A0A2D2DI88_9BURK</name>
<dbReference type="PANTHER" id="PTHR23028">
    <property type="entry name" value="ACETYLTRANSFERASE"/>
    <property type="match status" value="1"/>
</dbReference>
<feature type="domain" description="Acyltransferase 3" evidence="2">
    <location>
        <begin position="22"/>
        <end position="339"/>
    </location>
</feature>
<gene>
    <name evidence="3" type="ORF">CR152_09310</name>
</gene>
<feature type="transmembrane region" description="Helical" evidence="1">
    <location>
        <begin position="159"/>
        <end position="179"/>
    </location>
</feature>
<reference evidence="3" key="1">
    <citation type="submission" date="2017-10" db="EMBL/GenBank/DDBJ databases">
        <title>Massilia psychrophilum sp. nov., a novel purple-pigmented bacterium isolated from Tianshan glacier, Xinjiang Municipality, China.</title>
        <authorList>
            <person name="Wang H."/>
        </authorList>
    </citation>
    <scope>NUCLEOTIDE SEQUENCE [LARGE SCALE GENOMIC DNA]</scope>
    <source>
        <strain evidence="3">B2</strain>
    </source>
</reference>
<dbReference type="GO" id="GO:0016787">
    <property type="term" value="F:hydrolase activity"/>
    <property type="evidence" value="ECO:0007669"/>
    <property type="project" value="UniProtKB-KW"/>
</dbReference>
<feature type="transmembrane region" description="Helical" evidence="1">
    <location>
        <begin position="62"/>
        <end position="83"/>
    </location>
</feature>
<organism evidence="3 4">
    <name type="scientific">Massilia violaceinigra</name>
    <dbReference type="NCBI Taxonomy" id="2045208"/>
    <lineage>
        <taxon>Bacteria</taxon>
        <taxon>Pseudomonadati</taxon>
        <taxon>Pseudomonadota</taxon>
        <taxon>Betaproteobacteria</taxon>
        <taxon>Burkholderiales</taxon>
        <taxon>Oxalobacteraceae</taxon>
        <taxon>Telluria group</taxon>
        <taxon>Massilia</taxon>
    </lineage>
</organism>
<dbReference type="OrthoDB" id="8956208at2"/>
<protein>
    <submittedName>
        <fullName evidence="3">GTP cyclohydrolase</fullName>
    </submittedName>
</protein>
<keyword evidence="1" id="KW-1133">Transmembrane helix</keyword>
<dbReference type="GO" id="GO:0016020">
    <property type="term" value="C:membrane"/>
    <property type="evidence" value="ECO:0007669"/>
    <property type="project" value="TreeGrafter"/>
</dbReference>
<keyword evidence="3" id="KW-0378">Hydrolase</keyword>
<feature type="transmembrane region" description="Helical" evidence="1">
    <location>
        <begin position="191"/>
        <end position="208"/>
    </location>
</feature>
<keyword evidence="4" id="KW-1185">Reference proteome</keyword>
<feature type="transmembrane region" description="Helical" evidence="1">
    <location>
        <begin position="267"/>
        <end position="283"/>
    </location>
</feature>
<dbReference type="RefSeq" id="WP_099874673.1">
    <property type="nucleotide sequence ID" value="NZ_CP024608.1"/>
</dbReference>
<dbReference type="PANTHER" id="PTHR23028:SF131">
    <property type="entry name" value="BLR2367 PROTEIN"/>
    <property type="match status" value="1"/>
</dbReference>
<dbReference type="GO" id="GO:0016747">
    <property type="term" value="F:acyltransferase activity, transferring groups other than amino-acyl groups"/>
    <property type="evidence" value="ECO:0007669"/>
    <property type="project" value="InterPro"/>
</dbReference>
<feature type="transmembrane region" description="Helical" evidence="1">
    <location>
        <begin position="21"/>
        <end position="42"/>
    </location>
</feature>
<accession>A0A2D2DI88</accession>
<feature type="transmembrane region" description="Helical" evidence="1">
    <location>
        <begin position="243"/>
        <end position="261"/>
    </location>
</feature>
<evidence type="ECO:0000313" key="3">
    <source>
        <dbReference type="EMBL" id="ATQ74698.1"/>
    </source>
</evidence>
<evidence type="ECO:0000259" key="2">
    <source>
        <dbReference type="Pfam" id="PF01757"/>
    </source>
</evidence>
<sequence>MAVVVEKVSGAKPSAPGQFGLINLLKAIAAQLIVLHHLAFYGPMADYARPLMPDVIDWLDSFARIAVQVFLVIGGFLVAKSLFPKGQPGLINPLGTVWRRYAKLVPPFMVAILFAVAASALANRWMTHDSISAPPDFMQLAAHALLLQGVLGYDSLSAGAWYVAIDFQLYAVVALLVWLCGRFSGSRLRRWLMPAVFVIGISMSLLYFNRDPDWDEWAPYFFGSYGLGIMAWLASDPARRPRAVALLVAMIVLPTLIALALDFRLRIAVALVVACVLFLFGRARTGSYSYWGISAVNRLAQISYSVFLIHFPVCLVMNAAFTRFVPPEPHYQALGMLVAWGASLMAGAAFYRCVELPLGRAMQSVTEVASSRTAFI</sequence>
<dbReference type="Pfam" id="PF01757">
    <property type="entry name" value="Acyl_transf_3"/>
    <property type="match status" value="1"/>
</dbReference>
<feature type="transmembrane region" description="Helical" evidence="1">
    <location>
        <begin position="331"/>
        <end position="354"/>
    </location>
</feature>
<dbReference type="KEGG" id="mass:CR152_09310"/>
<dbReference type="GO" id="GO:0000271">
    <property type="term" value="P:polysaccharide biosynthetic process"/>
    <property type="evidence" value="ECO:0007669"/>
    <property type="project" value="TreeGrafter"/>
</dbReference>
<evidence type="ECO:0000313" key="4">
    <source>
        <dbReference type="Proteomes" id="UP000229897"/>
    </source>
</evidence>
<dbReference type="EMBL" id="CP024608">
    <property type="protein sequence ID" value="ATQ74698.1"/>
    <property type="molecule type" value="Genomic_DNA"/>
</dbReference>
<proteinExistence type="predicted"/>
<dbReference type="Proteomes" id="UP000229897">
    <property type="component" value="Chromosome"/>
</dbReference>
<feature type="transmembrane region" description="Helical" evidence="1">
    <location>
        <begin position="104"/>
        <end position="122"/>
    </location>
</feature>
<keyword evidence="1" id="KW-0472">Membrane</keyword>
<dbReference type="AlphaFoldDB" id="A0A2D2DI88"/>
<dbReference type="InterPro" id="IPR002656">
    <property type="entry name" value="Acyl_transf_3_dom"/>
</dbReference>
<evidence type="ECO:0000256" key="1">
    <source>
        <dbReference type="SAM" id="Phobius"/>
    </source>
</evidence>
<feature type="transmembrane region" description="Helical" evidence="1">
    <location>
        <begin position="304"/>
        <end position="325"/>
    </location>
</feature>